<reference evidence="2" key="1">
    <citation type="submission" date="2022-10" db="EMBL/GenBank/DDBJ databases">
        <title>Culturing micro-colonial fungi from biological soil crusts in the Mojave desert and describing Neophaeococcomyces mojavensis, and introducing the new genera and species Taxawa tesnikishii.</title>
        <authorList>
            <person name="Kurbessoian T."/>
            <person name="Stajich J.E."/>
        </authorList>
    </citation>
    <scope>NUCLEOTIDE SEQUENCE</scope>
    <source>
        <strain evidence="2">TK_35</strain>
    </source>
</reference>
<dbReference type="PRINTS" id="PR01217">
    <property type="entry name" value="PRICHEXTENSN"/>
</dbReference>
<dbReference type="EMBL" id="JAPDRN010000040">
    <property type="protein sequence ID" value="KAJ9634135.1"/>
    <property type="molecule type" value="Genomic_DNA"/>
</dbReference>
<gene>
    <name evidence="2" type="ORF">H2204_006466</name>
</gene>
<feature type="compositionally biased region" description="Pro residues" evidence="1">
    <location>
        <begin position="95"/>
        <end position="106"/>
    </location>
</feature>
<protein>
    <submittedName>
        <fullName evidence="2">Uncharacterized protein</fullName>
    </submittedName>
</protein>
<feature type="compositionally biased region" description="Pro residues" evidence="1">
    <location>
        <begin position="123"/>
        <end position="147"/>
    </location>
</feature>
<keyword evidence="3" id="KW-1185">Reference proteome</keyword>
<accession>A0AA39CXL7</accession>
<feature type="region of interest" description="Disordered" evidence="1">
    <location>
        <begin position="95"/>
        <end position="147"/>
    </location>
</feature>
<feature type="compositionally biased region" description="Low complexity" evidence="1">
    <location>
        <begin position="107"/>
        <end position="122"/>
    </location>
</feature>
<evidence type="ECO:0000313" key="3">
    <source>
        <dbReference type="Proteomes" id="UP001172681"/>
    </source>
</evidence>
<organism evidence="2 3">
    <name type="scientific">Knufia peltigerae</name>
    <dbReference type="NCBI Taxonomy" id="1002370"/>
    <lineage>
        <taxon>Eukaryota</taxon>
        <taxon>Fungi</taxon>
        <taxon>Dikarya</taxon>
        <taxon>Ascomycota</taxon>
        <taxon>Pezizomycotina</taxon>
        <taxon>Eurotiomycetes</taxon>
        <taxon>Chaetothyriomycetidae</taxon>
        <taxon>Chaetothyriales</taxon>
        <taxon>Trichomeriaceae</taxon>
        <taxon>Knufia</taxon>
    </lineage>
</organism>
<dbReference type="AlphaFoldDB" id="A0AA39CXL7"/>
<name>A0AA39CXL7_9EURO</name>
<evidence type="ECO:0000256" key="1">
    <source>
        <dbReference type="SAM" id="MobiDB-lite"/>
    </source>
</evidence>
<evidence type="ECO:0000313" key="2">
    <source>
        <dbReference type="EMBL" id="KAJ9634135.1"/>
    </source>
</evidence>
<feature type="compositionally biased region" description="Pro residues" evidence="1">
    <location>
        <begin position="35"/>
        <end position="56"/>
    </location>
</feature>
<dbReference type="Proteomes" id="UP001172681">
    <property type="component" value="Unassembled WGS sequence"/>
</dbReference>
<feature type="compositionally biased region" description="Low complexity" evidence="1">
    <location>
        <begin position="57"/>
        <end position="74"/>
    </location>
</feature>
<sequence>MAGIAPPWAMPAPPPGLTGKVEYRYFTKDGGPPNQGKPPSPPAASQPPSGGPPPPYCLWAAPPQAPTAPSGPAFFIPPGPGFPGAVCFQNAAPPAPPAPTAPPPGPGFWFQGPAPAPGVAAPAPAPGPAPPPPPPPVPSAPAPAPAPPPAPAYNFAAAVGQAACQPPEPPVSGNRVKDRLVVLKDSGGTGYVAPKHNTTFHLWNNNILSKYQPNCYGQFYIPPETAEPFRVMSAPCSMTMQELIMQLDCDKVPGTHPPHDVGLAEVLDCGSGWFVVGSKISLADREARWTLKDLWGGNMGEAEQTRPRYLTRFL</sequence>
<comment type="caution">
    <text evidence="2">The sequence shown here is derived from an EMBL/GenBank/DDBJ whole genome shotgun (WGS) entry which is preliminary data.</text>
</comment>
<proteinExistence type="predicted"/>
<feature type="region of interest" description="Disordered" evidence="1">
    <location>
        <begin position="1"/>
        <end position="76"/>
    </location>
</feature>